<keyword evidence="4 6" id="KW-1133">Transmembrane helix</keyword>
<feature type="transmembrane region" description="Helical" evidence="6">
    <location>
        <begin position="274"/>
        <end position="292"/>
    </location>
</feature>
<reference evidence="7" key="1">
    <citation type="submission" date="2020-06" db="EMBL/GenBank/DDBJ databases">
        <authorList>
            <person name="Dong N."/>
        </authorList>
    </citation>
    <scope>NUCLEOTIDE SEQUENCE</scope>
    <source>
        <strain evidence="7">R1692</strain>
    </source>
</reference>
<keyword evidence="2" id="KW-1003">Cell membrane</keyword>
<keyword evidence="5 6" id="KW-0472">Membrane</keyword>
<comment type="caution">
    <text evidence="7">The sequence shown here is derived from an EMBL/GenBank/DDBJ whole genome shotgun (WGS) entry which is preliminary data.</text>
</comment>
<dbReference type="InterPro" id="IPR039653">
    <property type="entry name" value="Prenyltransferase"/>
</dbReference>
<feature type="transmembrane region" description="Helical" evidence="6">
    <location>
        <begin position="80"/>
        <end position="103"/>
    </location>
</feature>
<keyword evidence="3 6" id="KW-0812">Transmembrane</keyword>
<accession>A0ABT7NJ98</accession>
<dbReference type="InterPro" id="IPR000537">
    <property type="entry name" value="UbiA_prenyltransferase"/>
</dbReference>
<protein>
    <submittedName>
        <fullName evidence="7">Decaprenyl-phosphate phosphoribosyltransferase</fullName>
        <ecNumber evidence="7">2.4.2.45</ecNumber>
    </submittedName>
</protein>
<name>A0ABT7NJ98_9SPHI</name>
<keyword evidence="7" id="KW-0328">Glycosyltransferase</keyword>
<sequence length="294" mass="33758">MGNLFALIRPKHWTKNLFVFLPLFFAGELGNKDLLANCLLAFVAFSFVASAIYCINDILDIEEDRKHPKKRYRPIASGAVSIRTAIIICVVLVVLAFSIIYLLSQTNMWQQIFILVCYFVLNILYCFLLKMIAIIDVMIIAKGFVLRILMGGSATNIELTHWIIIMTFLLTLFIGFAKRRDDLVIQKNNGTVLRKNTNRYNLEFINQVLCLLGGITIVCYIMYTVSPEVIERFNSPHIYLTTIFVLGGIVRYLQLALVYERTGSPTEILLKDRFIQSGLLLWILSFYLIIYLNE</sequence>
<evidence type="ECO:0000256" key="4">
    <source>
        <dbReference type="ARBA" id="ARBA00022989"/>
    </source>
</evidence>
<dbReference type="CDD" id="cd13963">
    <property type="entry name" value="PT_UbiA_2"/>
    <property type="match status" value="1"/>
</dbReference>
<gene>
    <name evidence="7" type="ORF">HX018_03300</name>
</gene>
<evidence type="ECO:0000256" key="5">
    <source>
        <dbReference type="ARBA" id="ARBA00023136"/>
    </source>
</evidence>
<organism evidence="7 8">
    <name type="scientific">Sphingobacterium hotanense</name>
    <dbReference type="NCBI Taxonomy" id="649196"/>
    <lineage>
        <taxon>Bacteria</taxon>
        <taxon>Pseudomonadati</taxon>
        <taxon>Bacteroidota</taxon>
        <taxon>Sphingobacteriia</taxon>
        <taxon>Sphingobacteriales</taxon>
        <taxon>Sphingobacteriaceae</taxon>
        <taxon>Sphingobacterium</taxon>
    </lineage>
</organism>
<feature type="transmembrane region" description="Helical" evidence="6">
    <location>
        <begin position="109"/>
        <end position="128"/>
    </location>
</feature>
<evidence type="ECO:0000256" key="6">
    <source>
        <dbReference type="SAM" id="Phobius"/>
    </source>
</evidence>
<evidence type="ECO:0000256" key="2">
    <source>
        <dbReference type="ARBA" id="ARBA00022475"/>
    </source>
</evidence>
<proteinExistence type="predicted"/>
<keyword evidence="8" id="KW-1185">Reference proteome</keyword>
<evidence type="ECO:0000313" key="8">
    <source>
        <dbReference type="Proteomes" id="UP001170954"/>
    </source>
</evidence>
<dbReference type="EMBL" id="JACAGK010000006">
    <property type="protein sequence ID" value="MDM1047268.1"/>
    <property type="molecule type" value="Genomic_DNA"/>
</dbReference>
<dbReference type="InterPro" id="IPR044878">
    <property type="entry name" value="UbiA_sf"/>
</dbReference>
<feature type="transmembrane region" description="Helical" evidence="6">
    <location>
        <begin position="237"/>
        <end position="253"/>
    </location>
</feature>
<dbReference type="Pfam" id="PF01040">
    <property type="entry name" value="UbiA"/>
    <property type="match status" value="1"/>
</dbReference>
<feature type="transmembrane region" description="Helical" evidence="6">
    <location>
        <begin position="40"/>
        <end position="59"/>
    </location>
</feature>
<feature type="transmembrane region" description="Helical" evidence="6">
    <location>
        <begin position="159"/>
        <end position="177"/>
    </location>
</feature>
<evidence type="ECO:0000256" key="1">
    <source>
        <dbReference type="ARBA" id="ARBA00004141"/>
    </source>
</evidence>
<reference evidence="7" key="2">
    <citation type="journal article" date="2022" name="Sci. Total Environ.">
        <title>Prevalence, transmission, and molecular epidemiology of tet(X)-positive bacteria among humans, animals, and environmental niches in China: An epidemiological, and genomic-based study.</title>
        <authorList>
            <person name="Dong N."/>
            <person name="Zeng Y."/>
            <person name="Cai C."/>
            <person name="Sun C."/>
            <person name="Lu J."/>
            <person name="Liu C."/>
            <person name="Zhou H."/>
            <person name="Sun Q."/>
            <person name="Shu L."/>
            <person name="Wang H."/>
            <person name="Wang Y."/>
            <person name="Wang S."/>
            <person name="Wu C."/>
            <person name="Chan E.W."/>
            <person name="Chen G."/>
            <person name="Shen Z."/>
            <person name="Chen S."/>
            <person name="Zhang R."/>
        </authorList>
    </citation>
    <scope>NUCLEOTIDE SEQUENCE</scope>
    <source>
        <strain evidence="7">R1692</strain>
    </source>
</reference>
<dbReference type="Gene3D" id="1.10.357.140">
    <property type="entry name" value="UbiA prenyltransferase"/>
    <property type="match status" value="1"/>
</dbReference>
<feature type="transmembrane region" description="Helical" evidence="6">
    <location>
        <begin position="135"/>
        <end position="153"/>
    </location>
</feature>
<evidence type="ECO:0000256" key="3">
    <source>
        <dbReference type="ARBA" id="ARBA00022692"/>
    </source>
</evidence>
<dbReference type="NCBIfam" id="NF008978">
    <property type="entry name" value="PRK12324.1-4"/>
    <property type="match status" value="1"/>
</dbReference>
<comment type="subcellular location">
    <subcellularLocation>
        <location evidence="1">Membrane</location>
        <topology evidence="1">Multi-pass membrane protein</topology>
    </subcellularLocation>
</comment>
<dbReference type="EC" id="2.4.2.45" evidence="7"/>
<dbReference type="PANTHER" id="PTHR11048">
    <property type="entry name" value="PRENYLTRANSFERASES"/>
    <property type="match status" value="1"/>
</dbReference>
<keyword evidence="7" id="KW-0808">Transferase</keyword>
<dbReference type="PANTHER" id="PTHR11048:SF5">
    <property type="entry name" value="DECAPRENYL-PHOSPHATE PHOSPHORIBOSYLTRANSFERASE"/>
    <property type="match status" value="1"/>
</dbReference>
<dbReference type="Proteomes" id="UP001170954">
    <property type="component" value="Unassembled WGS sequence"/>
</dbReference>
<dbReference type="GO" id="GO:0016757">
    <property type="term" value="F:glycosyltransferase activity"/>
    <property type="evidence" value="ECO:0007669"/>
    <property type="project" value="UniProtKB-KW"/>
</dbReference>
<evidence type="ECO:0000313" key="7">
    <source>
        <dbReference type="EMBL" id="MDM1047268.1"/>
    </source>
</evidence>
<dbReference type="RefSeq" id="WP_286650441.1">
    <property type="nucleotide sequence ID" value="NZ_JACAGK010000006.1"/>
</dbReference>
<feature type="transmembrane region" description="Helical" evidence="6">
    <location>
        <begin position="204"/>
        <end position="225"/>
    </location>
</feature>